<evidence type="ECO:0000313" key="2">
    <source>
        <dbReference type="Proteomes" id="UP001596548"/>
    </source>
</evidence>
<gene>
    <name evidence="1" type="ORF">ACFQS1_33845</name>
</gene>
<evidence type="ECO:0008006" key="3">
    <source>
        <dbReference type="Google" id="ProtNLM"/>
    </source>
</evidence>
<proteinExistence type="predicted"/>
<organism evidence="1 2">
    <name type="scientific">Paractinoplanes rhizophilus</name>
    <dbReference type="NCBI Taxonomy" id="1416877"/>
    <lineage>
        <taxon>Bacteria</taxon>
        <taxon>Bacillati</taxon>
        <taxon>Actinomycetota</taxon>
        <taxon>Actinomycetes</taxon>
        <taxon>Micromonosporales</taxon>
        <taxon>Micromonosporaceae</taxon>
        <taxon>Paractinoplanes</taxon>
    </lineage>
</organism>
<sequence length="77" mass="8481">MSSRYELRIGGHLDERWSAWFDDLALSHHADGTTTIRGTVTDQAALHGLLTKVRDLGLTLISLNAMPAPARPDRSEP</sequence>
<protein>
    <recommendedName>
        <fullName evidence="3">BON domain-containing protein</fullName>
    </recommendedName>
</protein>
<name>A0ABW2I286_9ACTN</name>
<keyword evidence="2" id="KW-1185">Reference proteome</keyword>
<dbReference type="RefSeq" id="WP_378976089.1">
    <property type="nucleotide sequence ID" value="NZ_JBHTBJ010000041.1"/>
</dbReference>
<dbReference type="Proteomes" id="UP001596548">
    <property type="component" value="Unassembled WGS sequence"/>
</dbReference>
<dbReference type="EMBL" id="JBHTBJ010000041">
    <property type="protein sequence ID" value="MFC7278975.1"/>
    <property type="molecule type" value="Genomic_DNA"/>
</dbReference>
<accession>A0ABW2I286</accession>
<evidence type="ECO:0000313" key="1">
    <source>
        <dbReference type="EMBL" id="MFC7278975.1"/>
    </source>
</evidence>
<reference evidence="2" key="1">
    <citation type="journal article" date="2019" name="Int. J. Syst. Evol. Microbiol.">
        <title>The Global Catalogue of Microorganisms (GCM) 10K type strain sequencing project: providing services to taxonomists for standard genome sequencing and annotation.</title>
        <authorList>
            <consortium name="The Broad Institute Genomics Platform"/>
            <consortium name="The Broad Institute Genome Sequencing Center for Infectious Disease"/>
            <person name="Wu L."/>
            <person name="Ma J."/>
        </authorList>
    </citation>
    <scope>NUCLEOTIDE SEQUENCE [LARGE SCALE GENOMIC DNA]</scope>
    <source>
        <strain evidence="2">XZYJT-10</strain>
    </source>
</reference>
<comment type="caution">
    <text evidence="1">The sequence shown here is derived from an EMBL/GenBank/DDBJ whole genome shotgun (WGS) entry which is preliminary data.</text>
</comment>